<dbReference type="Proteomes" id="UP001175228">
    <property type="component" value="Unassembled WGS sequence"/>
</dbReference>
<protein>
    <submittedName>
        <fullName evidence="2">Uncharacterized protein</fullName>
    </submittedName>
</protein>
<evidence type="ECO:0000313" key="2">
    <source>
        <dbReference type="EMBL" id="KAK0474039.1"/>
    </source>
</evidence>
<name>A0AA39NY61_9AGAR</name>
<gene>
    <name evidence="2" type="ORF">EDD18DRAFT_1116970</name>
</gene>
<feature type="compositionally biased region" description="Low complexity" evidence="1">
    <location>
        <begin position="356"/>
        <end position="370"/>
    </location>
</feature>
<comment type="caution">
    <text evidence="2">The sequence shown here is derived from an EMBL/GenBank/DDBJ whole genome shotgun (WGS) entry which is preliminary data.</text>
</comment>
<accession>A0AA39NY61</accession>
<feature type="region of interest" description="Disordered" evidence="1">
    <location>
        <begin position="335"/>
        <end position="411"/>
    </location>
</feature>
<keyword evidence="3" id="KW-1185">Reference proteome</keyword>
<proteinExistence type="predicted"/>
<dbReference type="EMBL" id="JAUEPU010000188">
    <property type="protein sequence ID" value="KAK0474039.1"/>
    <property type="molecule type" value="Genomic_DNA"/>
</dbReference>
<feature type="compositionally biased region" description="Low complexity" evidence="1">
    <location>
        <begin position="379"/>
        <end position="398"/>
    </location>
</feature>
<evidence type="ECO:0000313" key="3">
    <source>
        <dbReference type="Proteomes" id="UP001175228"/>
    </source>
</evidence>
<sequence length="580" mass="64449">MAYSIPSRTPPSKETLLLGRDSKVPKSVLLFPGAIQGPVIQALNVDESRYPWPPIIHSERLNKEPRLVNLMPAILSSIEPQMNLIGLPVAVNTQHWFQIYGWKKGPEKEWAYNWELEEEYLVVTNGQGKYSLSCVWAKELASNLQLISLCIRDIRSHHLFNPNALIPPALGSSMLFRQDYSSEQQVLTLYVRTQGSGLVVEAYFHSAWELRFSEGSAGSQAARKALALAEDNGSLAALKAILERFASSHGPLPKSKVEVSSFPFAYLTDRAEDTIPAPKETGRKAKEDFPWTHLAVSKDKEQYPWVADPFATMMVTPSNLAGATQLLREVEKEVIQERRRERRLTPYPLGRNLRASRTGSSSEGSSSHSSMLELERFVSSQSESPKSSKSSNSDSMLSILPANKENPIHPHPVIRGRVPGYLRHSFSPGFLPQNNGLPVNPLLLAHRYFLTSKENAAIVKAWANVTPRGFKSAVGLLYHCIKFNLGFRLAVPREVLHLFKHSSEGYMAAEMLAAGVPFRQGFMEARLDNSQGSKALCSDYIWKVSNVTQRLNVGAAISHGGILGWLSQSGQSDKQEQTGH</sequence>
<organism evidence="2 3">
    <name type="scientific">Armillaria luteobubalina</name>
    <dbReference type="NCBI Taxonomy" id="153913"/>
    <lineage>
        <taxon>Eukaryota</taxon>
        <taxon>Fungi</taxon>
        <taxon>Dikarya</taxon>
        <taxon>Basidiomycota</taxon>
        <taxon>Agaricomycotina</taxon>
        <taxon>Agaricomycetes</taxon>
        <taxon>Agaricomycetidae</taxon>
        <taxon>Agaricales</taxon>
        <taxon>Marasmiineae</taxon>
        <taxon>Physalacriaceae</taxon>
        <taxon>Armillaria</taxon>
    </lineage>
</organism>
<reference evidence="2" key="1">
    <citation type="submission" date="2023-06" db="EMBL/GenBank/DDBJ databases">
        <authorList>
            <consortium name="Lawrence Berkeley National Laboratory"/>
            <person name="Ahrendt S."/>
            <person name="Sahu N."/>
            <person name="Indic B."/>
            <person name="Wong-Bajracharya J."/>
            <person name="Merenyi Z."/>
            <person name="Ke H.-M."/>
            <person name="Monk M."/>
            <person name="Kocsube S."/>
            <person name="Drula E."/>
            <person name="Lipzen A."/>
            <person name="Balint B."/>
            <person name="Henrissat B."/>
            <person name="Andreopoulos B."/>
            <person name="Martin F.M."/>
            <person name="Harder C.B."/>
            <person name="Rigling D."/>
            <person name="Ford K.L."/>
            <person name="Foster G.D."/>
            <person name="Pangilinan J."/>
            <person name="Papanicolaou A."/>
            <person name="Barry K."/>
            <person name="LaButti K."/>
            <person name="Viragh M."/>
            <person name="Koriabine M."/>
            <person name="Yan M."/>
            <person name="Riley R."/>
            <person name="Champramary S."/>
            <person name="Plett K.L."/>
            <person name="Tsai I.J."/>
            <person name="Slot J."/>
            <person name="Sipos G."/>
            <person name="Plett J."/>
            <person name="Nagy L.G."/>
            <person name="Grigoriev I.V."/>
        </authorList>
    </citation>
    <scope>NUCLEOTIDE SEQUENCE</scope>
    <source>
        <strain evidence="2">HWK02</strain>
    </source>
</reference>
<evidence type="ECO:0000256" key="1">
    <source>
        <dbReference type="SAM" id="MobiDB-lite"/>
    </source>
</evidence>
<dbReference type="AlphaFoldDB" id="A0AA39NY61"/>